<accession>A0A3M9L9R7</accession>
<reference evidence="1 2" key="1">
    <citation type="submission" date="2018-10" db="EMBL/GenBank/DDBJ databases">
        <title>Cultivation of a novel Methanohalophilus strain from Kebrit Deep of the Red Sea and a genomic comparison of members of the genus Methanohalophilus.</title>
        <authorList>
            <person name="Guan Y."/>
            <person name="Ngugi D.K."/>
            <person name="Stingl U."/>
        </authorList>
    </citation>
    <scope>NUCLEOTIDE SEQUENCE [LARGE SCALE GENOMIC DNA]</scope>
    <source>
        <strain evidence="1 2">DSM 7471</strain>
    </source>
</reference>
<protein>
    <submittedName>
        <fullName evidence="1">Uncharacterized protein</fullName>
    </submittedName>
</protein>
<dbReference type="InterPro" id="IPR011004">
    <property type="entry name" value="Trimer_LpxA-like_sf"/>
</dbReference>
<evidence type="ECO:0000313" key="1">
    <source>
        <dbReference type="EMBL" id="RNI10070.1"/>
    </source>
</evidence>
<dbReference type="AlphaFoldDB" id="A0A3M9L9R7"/>
<gene>
    <name evidence="1" type="ORF">EFE41_08425</name>
</gene>
<dbReference type="EMBL" id="RJJH01000013">
    <property type="protein sequence ID" value="RNI10070.1"/>
    <property type="molecule type" value="Genomic_DNA"/>
</dbReference>
<proteinExistence type="predicted"/>
<dbReference type="Proteomes" id="UP000278252">
    <property type="component" value="Unassembled WGS sequence"/>
</dbReference>
<evidence type="ECO:0000313" key="2">
    <source>
        <dbReference type="Proteomes" id="UP000278252"/>
    </source>
</evidence>
<dbReference type="Gene3D" id="2.160.10.10">
    <property type="entry name" value="Hexapeptide repeat proteins"/>
    <property type="match status" value="1"/>
</dbReference>
<comment type="caution">
    <text evidence="1">The sequence shown here is derived from an EMBL/GenBank/DDBJ whole genome shotgun (WGS) entry which is preliminary data.</text>
</comment>
<organism evidence="1 2">
    <name type="scientific">Methanohalophilus portucalensis FDF-1</name>
    <dbReference type="NCBI Taxonomy" id="523843"/>
    <lineage>
        <taxon>Archaea</taxon>
        <taxon>Methanobacteriati</taxon>
        <taxon>Methanobacteriota</taxon>
        <taxon>Stenosarchaea group</taxon>
        <taxon>Methanomicrobia</taxon>
        <taxon>Methanosarcinales</taxon>
        <taxon>Methanosarcinaceae</taxon>
        <taxon>Methanohalophilus</taxon>
    </lineage>
</organism>
<dbReference type="SUPFAM" id="SSF51161">
    <property type="entry name" value="Trimeric LpxA-like enzymes"/>
    <property type="match status" value="1"/>
</dbReference>
<name>A0A3M9L9R7_9EURY</name>
<sequence>MQVKLQSKYGFMEIMTTKGKSEIGNACWIGDNVIILPNVNQV</sequence>